<feature type="region of interest" description="Disordered" evidence="1">
    <location>
        <begin position="1"/>
        <end position="84"/>
    </location>
</feature>
<evidence type="ECO:0000259" key="2">
    <source>
        <dbReference type="Pfam" id="PF17100"/>
    </source>
</evidence>
<dbReference type="Proteomes" id="UP000562929">
    <property type="component" value="Unassembled WGS sequence"/>
</dbReference>
<dbReference type="InterPro" id="IPR031359">
    <property type="entry name" value="NACHT_N"/>
</dbReference>
<evidence type="ECO:0000256" key="1">
    <source>
        <dbReference type="SAM" id="MobiDB-lite"/>
    </source>
</evidence>
<reference evidence="3 4" key="1">
    <citation type="journal article" date="2020" name="G3 (Bethesda)">
        <title>Genetic Underpinnings of Host Manipulation by Ophiocordyceps as Revealed by Comparative Transcriptomics.</title>
        <authorList>
            <person name="Will I."/>
            <person name="Das B."/>
            <person name="Trinh T."/>
            <person name="Brachmann A."/>
            <person name="Ohm R.A."/>
            <person name="de Bekker C."/>
        </authorList>
    </citation>
    <scope>NUCLEOTIDE SEQUENCE [LARGE SCALE GENOMIC DNA]</scope>
    <source>
        <strain evidence="3 4">EC05</strain>
    </source>
</reference>
<proteinExistence type="predicted"/>
<dbReference type="EMBL" id="JAACLJ010000001">
    <property type="protein sequence ID" value="KAF4595704.1"/>
    <property type="molecule type" value="Genomic_DNA"/>
</dbReference>
<evidence type="ECO:0000313" key="3">
    <source>
        <dbReference type="EMBL" id="KAF4595704.1"/>
    </source>
</evidence>
<comment type="caution">
    <text evidence="3">The sequence shown here is derived from an EMBL/GenBank/DDBJ whole genome shotgun (WGS) entry which is preliminary data.</text>
</comment>
<dbReference type="OrthoDB" id="4919232at2759"/>
<gene>
    <name evidence="3" type="ORF">GQ602_001317</name>
</gene>
<evidence type="ECO:0000313" key="4">
    <source>
        <dbReference type="Proteomes" id="UP000562929"/>
    </source>
</evidence>
<dbReference type="Pfam" id="PF17100">
    <property type="entry name" value="NACHT_N"/>
    <property type="match status" value="1"/>
</dbReference>
<protein>
    <submittedName>
        <fullName evidence="3">Ankyrin repeat domain-containing protein</fullName>
    </submittedName>
</protein>
<sequence>MATLAHGQFQHQASPPEQLPTRRSGVLGKFVDRFRSGSGNLKTADSRGGLVAEEGDNSSESIDAPAEEEHVPPPAAARARKRGSIQMSASALSAMMRGGRKEMAAVPMTVESAPTDLWTESYNSLRDSQSLGSLTLAYESLLTKYLPNQLKQGNHDAPFRAGSDHERADLMLAIVRGCVNKKQVDQSDDEAEAMLASCRKTLAGIMSAQPVYAASWAGFCSLTPDLLEPIIQRNDVRAGIVHLVGRAKWYGQLERLLDSKSWADESVFREKESMTRGTLGHLYRSLLELEMNSVCATDPAHESVVAWDELGGMVRRIMQTDEELFDIVRQHCTNEVQDELLPLDTDFRMASDDN</sequence>
<dbReference type="AlphaFoldDB" id="A0A8H4QDS9"/>
<accession>A0A8H4QDS9</accession>
<name>A0A8H4QDS9_9HYPO</name>
<feature type="domain" description="NWD NACHT-NTPase N-terminal" evidence="2">
    <location>
        <begin position="116"/>
        <end position="301"/>
    </location>
</feature>
<organism evidence="3 4">
    <name type="scientific">Ophiocordyceps camponoti-floridani</name>
    <dbReference type="NCBI Taxonomy" id="2030778"/>
    <lineage>
        <taxon>Eukaryota</taxon>
        <taxon>Fungi</taxon>
        <taxon>Dikarya</taxon>
        <taxon>Ascomycota</taxon>
        <taxon>Pezizomycotina</taxon>
        <taxon>Sordariomycetes</taxon>
        <taxon>Hypocreomycetidae</taxon>
        <taxon>Hypocreales</taxon>
        <taxon>Ophiocordycipitaceae</taxon>
        <taxon>Ophiocordyceps</taxon>
    </lineage>
</organism>
<keyword evidence="4" id="KW-1185">Reference proteome</keyword>